<feature type="domain" description="CBM6" evidence="2">
    <location>
        <begin position="296"/>
        <end position="416"/>
    </location>
</feature>
<dbReference type="Gene3D" id="2.160.20.10">
    <property type="entry name" value="Single-stranded right-handed beta-helix, Pectin lyase-like"/>
    <property type="match status" value="1"/>
</dbReference>
<keyword evidence="4" id="KW-1185">Reference proteome</keyword>
<evidence type="ECO:0000313" key="3">
    <source>
        <dbReference type="EMBL" id="TDV57190.1"/>
    </source>
</evidence>
<proteinExistence type="predicted"/>
<dbReference type="InterPro" id="IPR006626">
    <property type="entry name" value="PbH1"/>
</dbReference>
<organism evidence="3 4">
    <name type="scientific">Actinophytocola oryzae</name>
    <dbReference type="NCBI Taxonomy" id="502181"/>
    <lineage>
        <taxon>Bacteria</taxon>
        <taxon>Bacillati</taxon>
        <taxon>Actinomycetota</taxon>
        <taxon>Actinomycetes</taxon>
        <taxon>Pseudonocardiales</taxon>
        <taxon>Pseudonocardiaceae</taxon>
    </lineage>
</organism>
<evidence type="ECO:0000256" key="1">
    <source>
        <dbReference type="SAM" id="SignalP"/>
    </source>
</evidence>
<accession>A0A4R7W3G1</accession>
<dbReference type="InterPro" id="IPR055149">
    <property type="entry name" value="Agl_cat_D2"/>
</dbReference>
<feature type="chain" id="PRO_5039408260" evidence="1">
    <location>
        <begin position="22"/>
        <end position="957"/>
    </location>
</feature>
<dbReference type="PROSITE" id="PS51175">
    <property type="entry name" value="CBM6"/>
    <property type="match status" value="3"/>
</dbReference>
<evidence type="ECO:0000313" key="4">
    <source>
        <dbReference type="Proteomes" id="UP000294927"/>
    </source>
</evidence>
<dbReference type="EMBL" id="SOCP01000001">
    <property type="protein sequence ID" value="TDV57190.1"/>
    <property type="molecule type" value="Genomic_DNA"/>
</dbReference>
<name>A0A4R7W3G1_9PSEU</name>
<dbReference type="Proteomes" id="UP000294927">
    <property type="component" value="Unassembled WGS sequence"/>
</dbReference>
<dbReference type="Pfam" id="PF22815">
    <property type="entry name" value="CatAgl_D1"/>
    <property type="match status" value="1"/>
</dbReference>
<feature type="domain" description="CBM6" evidence="2">
    <location>
        <begin position="163"/>
        <end position="290"/>
    </location>
</feature>
<dbReference type="Gene3D" id="2.60.120.260">
    <property type="entry name" value="Galactose-binding domain-like"/>
    <property type="match status" value="3"/>
</dbReference>
<dbReference type="GO" id="GO:0030246">
    <property type="term" value="F:carbohydrate binding"/>
    <property type="evidence" value="ECO:0007669"/>
    <property type="project" value="InterPro"/>
</dbReference>
<reference evidence="3 4" key="1">
    <citation type="submission" date="2019-03" db="EMBL/GenBank/DDBJ databases">
        <title>Genomic Encyclopedia of Archaeal and Bacterial Type Strains, Phase II (KMG-II): from individual species to whole genera.</title>
        <authorList>
            <person name="Goeker M."/>
        </authorList>
    </citation>
    <scope>NUCLEOTIDE SEQUENCE [LARGE SCALE GENOMIC DNA]</scope>
    <source>
        <strain evidence="3 4">DSM 45499</strain>
    </source>
</reference>
<sequence>MLKLTLTAVLAALIAAAGVVAGDVVASAATSQEAEAPQLAGGARVESEHPGYTGSGYVGGFVDANRGNATAVFTLTGVTSGGNDLTIRYANGTGAARTMSLVVNGTSRQISLPATSNWDTWGTTHQTVTLTAGTNTVVLRYGMADNGNVNLDNLAVAALPAAPGLEAESSTLSGGAVVESEHPGYSGTGYVGGFVDANRGNATATFTVAGATSGNHNLTVRYANGTGATRTMSLLVNGSTRQIALPATANWDTWTSTTEQVTLNAGTNTIALRYGTADNGNVNVDNLVLTTALPATGGELETAFLSGGATVGTDVSGYTGSGFVTGLAVGARVIRTVNASTAGTQAATLRFRNATGGSRTLSLYVNGLRQTQVTLPAGDWQTASSNVPLRAGVNLVGYQVDQGDTGGVQLDNVAVAGTTALATRGATLPYTTYEAEAGSTNGRVLAADRTYTTRQAEASGRRAVELTGSQYVQVTLTKPANAITVRASIPDNAAGTGITAPLAVYAGATKVTDLTLTSKYTWMYGPYPFAGAPGGERQHRYFDDSRVLLPTTYPAGTVLKLAKETTAADSITVDLLDAEVADPALTAPTGYVNVNSYGAVPNDSGDDTNAIRSAISAAQSNSTRGVWLPAGRYVVSGLLDVATVSVRGAGIWHTVLQGINRRGGFMAGGGNVQLADFTFDGDVTTRDPDGAPNSDAAFEGDFGTGSLIHHVATNHAKVGLWVKGNTNGLYVSAVRLRNTMADGVNVNGNATNVRVEQSTLRNTGDDALAMWSYAGAGGTVRDSVFAFNTVATPILANGAAVYGGANNRVEDNTITDTVFQGSGVTVSNWHDATPFSGTTTVARNTLTRTGTHSLDWGSDLGAVWLYAPTTAMTGAVVLRDLTVNDSTYQGLLTSWQQPINNLTVERVAFNGTGTIGMEFNTPGSGTFGNVTVSGNGGPALANNAGFAITRGPGNTGW</sequence>
<dbReference type="SUPFAM" id="SSF49785">
    <property type="entry name" value="Galactose-binding domain-like"/>
    <property type="match status" value="3"/>
</dbReference>
<dbReference type="Pfam" id="PF22816">
    <property type="entry name" value="CatAgl_D2"/>
    <property type="match status" value="1"/>
</dbReference>
<dbReference type="SUPFAM" id="SSF51126">
    <property type="entry name" value="Pectin lyase-like"/>
    <property type="match status" value="1"/>
</dbReference>
<dbReference type="InterPro" id="IPR033801">
    <property type="entry name" value="CBM6-CBM35-CBM36-like_1"/>
</dbReference>
<dbReference type="PANTHER" id="PTHR43863:SF2">
    <property type="entry name" value="MALTASE-GLUCOAMYLASE"/>
    <property type="match status" value="1"/>
</dbReference>
<protein>
    <submittedName>
        <fullName evidence="3">Carbohydrate-binding protein with CBM35 doain</fullName>
    </submittedName>
</protein>
<dbReference type="InterPro" id="IPR012334">
    <property type="entry name" value="Pectin_lyas_fold"/>
</dbReference>
<dbReference type="RefSeq" id="WP_133900517.1">
    <property type="nucleotide sequence ID" value="NZ_SOCP01000001.1"/>
</dbReference>
<dbReference type="InterPro" id="IPR011050">
    <property type="entry name" value="Pectin_lyase_fold/virulence"/>
</dbReference>
<comment type="caution">
    <text evidence="3">The sequence shown here is derived from an EMBL/GenBank/DDBJ whole genome shotgun (WGS) entry which is preliminary data.</text>
</comment>
<gene>
    <name evidence="3" type="ORF">CLV71_10161</name>
</gene>
<evidence type="ECO:0000259" key="2">
    <source>
        <dbReference type="PROSITE" id="PS51175"/>
    </source>
</evidence>
<dbReference type="OrthoDB" id="5476529at2"/>
<dbReference type="InterPro" id="IPR005084">
    <property type="entry name" value="CBM6"/>
</dbReference>
<keyword evidence="1" id="KW-0732">Signal</keyword>
<dbReference type="SMART" id="SM00710">
    <property type="entry name" value="PbH1"/>
    <property type="match status" value="8"/>
</dbReference>
<feature type="signal peptide" evidence="1">
    <location>
        <begin position="1"/>
        <end position="21"/>
    </location>
</feature>
<feature type="domain" description="CBM6" evidence="2">
    <location>
        <begin position="30"/>
        <end position="157"/>
    </location>
</feature>
<dbReference type="AlphaFoldDB" id="A0A4R7W3G1"/>
<dbReference type="Pfam" id="PF16990">
    <property type="entry name" value="CBM_35"/>
    <property type="match status" value="2"/>
</dbReference>
<dbReference type="InterPro" id="IPR008979">
    <property type="entry name" value="Galactose-bd-like_sf"/>
</dbReference>
<dbReference type="InterPro" id="IPR051816">
    <property type="entry name" value="Glycosyl_Hydrolase_31"/>
</dbReference>
<dbReference type="PANTHER" id="PTHR43863">
    <property type="entry name" value="HYDROLASE, PUTATIVE (AFU_ORTHOLOGUE AFUA_1G03140)-RELATED"/>
    <property type="match status" value="1"/>
</dbReference>
<dbReference type="CDD" id="cd14490">
    <property type="entry name" value="CBM6-CBM35-CBM36_like_1"/>
    <property type="match status" value="1"/>
</dbReference>
<dbReference type="CDD" id="cd04083">
    <property type="entry name" value="CBM35_Lmo2446-like"/>
    <property type="match status" value="3"/>
</dbReference>